<dbReference type="RefSeq" id="XP_024739925.1">
    <property type="nucleotide sequence ID" value="XM_024879868.1"/>
</dbReference>
<evidence type="ECO:0000313" key="2">
    <source>
        <dbReference type="Proteomes" id="UP000235371"/>
    </source>
</evidence>
<dbReference type="Proteomes" id="UP000235371">
    <property type="component" value="Unassembled WGS sequence"/>
</dbReference>
<name>A0A2J6TJ30_9HELO</name>
<protein>
    <submittedName>
        <fullName evidence="1">Uncharacterized protein</fullName>
    </submittedName>
</protein>
<accession>A0A2J6TJ30</accession>
<gene>
    <name evidence="1" type="ORF">K444DRAFT_611037</name>
</gene>
<dbReference type="EMBL" id="KZ613783">
    <property type="protein sequence ID" value="PMD63021.1"/>
    <property type="molecule type" value="Genomic_DNA"/>
</dbReference>
<keyword evidence="2" id="KW-1185">Reference proteome</keyword>
<proteinExistence type="predicted"/>
<dbReference type="GeneID" id="36587945"/>
<dbReference type="AlphaFoldDB" id="A0A2J6TJ30"/>
<organism evidence="1 2">
    <name type="scientific">Hyaloscypha bicolor E</name>
    <dbReference type="NCBI Taxonomy" id="1095630"/>
    <lineage>
        <taxon>Eukaryota</taxon>
        <taxon>Fungi</taxon>
        <taxon>Dikarya</taxon>
        <taxon>Ascomycota</taxon>
        <taxon>Pezizomycotina</taxon>
        <taxon>Leotiomycetes</taxon>
        <taxon>Helotiales</taxon>
        <taxon>Hyaloscyphaceae</taxon>
        <taxon>Hyaloscypha</taxon>
        <taxon>Hyaloscypha bicolor</taxon>
    </lineage>
</organism>
<evidence type="ECO:0000313" key="1">
    <source>
        <dbReference type="EMBL" id="PMD63021.1"/>
    </source>
</evidence>
<sequence>MRDLFAWRVRISSCRHGHARKREPVTFVKGLGPWRVCSQQAAARMLACREVGPGVVGAAPKQDLACK</sequence>
<dbReference type="InParanoid" id="A0A2J6TJ30"/>
<reference evidence="1 2" key="1">
    <citation type="submission" date="2016-04" db="EMBL/GenBank/DDBJ databases">
        <title>A degradative enzymes factory behind the ericoid mycorrhizal symbiosis.</title>
        <authorList>
            <consortium name="DOE Joint Genome Institute"/>
            <person name="Martino E."/>
            <person name="Morin E."/>
            <person name="Grelet G."/>
            <person name="Kuo A."/>
            <person name="Kohler A."/>
            <person name="Daghino S."/>
            <person name="Barry K."/>
            <person name="Choi C."/>
            <person name="Cichocki N."/>
            <person name="Clum A."/>
            <person name="Copeland A."/>
            <person name="Hainaut M."/>
            <person name="Haridas S."/>
            <person name="Labutti K."/>
            <person name="Lindquist E."/>
            <person name="Lipzen A."/>
            <person name="Khouja H.-R."/>
            <person name="Murat C."/>
            <person name="Ohm R."/>
            <person name="Olson A."/>
            <person name="Spatafora J."/>
            <person name="Veneault-Fourrey C."/>
            <person name="Henrissat B."/>
            <person name="Grigoriev I."/>
            <person name="Martin F."/>
            <person name="Perotto S."/>
        </authorList>
    </citation>
    <scope>NUCLEOTIDE SEQUENCE [LARGE SCALE GENOMIC DNA]</scope>
    <source>
        <strain evidence="1 2">E</strain>
    </source>
</reference>